<dbReference type="InterPro" id="IPR006224">
    <property type="entry name" value="PsdUridine_synth_RluA-like_CS"/>
</dbReference>
<dbReference type="NCBIfam" id="TIGR00005">
    <property type="entry name" value="rluA_subfam"/>
    <property type="match status" value="1"/>
</dbReference>
<dbReference type="PROSITE" id="PS01129">
    <property type="entry name" value="PSI_RLU"/>
    <property type="match status" value="1"/>
</dbReference>
<proteinExistence type="inferred from homology"/>
<dbReference type="Gene3D" id="3.10.290.10">
    <property type="entry name" value="RNA-binding S4 domain"/>
    <property type="match status" value="1"/>
</dbReference>
<dbReference type="InterPro" id="IPR020103">
    <property type="entry name" value="PsdUridine_synth_cat_dom_sf"/>
</dbReference>
<dbReference type="InterPro" id="IPR006225">
    <property type="entry name" value="PsdUridine_synth_RluC/D"/>
</dbReference>
<dbReference type="GO" id="GO:0000455">
    <property type="term" value="P:enzyme-directed rRNA pseudouridine synthesis"/>
    <property type="evidence" value="ECO:0007669"/>
    <property type="project" value="UniProtKB-ARBA"/>
</dbReference>
<dbReference type="GO" id="GO:0120159">
    <property type="term" value="F:rRNA pseudouridine synthase activity"/>
    <property type="evidence" value="ECO:0007669"/>
    <property type="project" value="UniProtKB-ARBA"/>
</dbReference>
<comment type="function">
    <text evidence="5">Responsible for synthesis of pseudouridine from uracil.</text>
</comment>
<comment type="similarity">
    <text evidence="1 5">Belongs to the pseudouridine synthase RluA family.</text>
</comment>
<dbReference type="PROSITE" id="PS50889">
    <property type="entry name" value="S4"/>
    <property type="match status" value="1"/>
</dbReference>
<reference evidence="7 8" key="1">
    <citation type="submission" date="2019-03" db="EMBL/GenBank/DDBJ databases">
        <title>Metabolic potential of uncultured bacteria and archaea associated with petroleum seepage in deep-sea sediments.</title>
        <authorList>
            <person name="Dong X."/>
            <person name="Hubert C."/>
        </authorList>
    </citation>
    <scope>NUCLEOTIDE SEQUENCE [LARGE SCALE GENOMIC DNA]</scope>
    <source>
        <strain evidence="7">E44_bin7</strain>
    </source>
</reference>
<dbReference type="PANTHER" id="PTHR21600:SF44">
    <property type="entry name" value="RIBOSOMAL LARGE SUBUNIT PSEUDOURIDINE SYNTHASE D"/>
    <property type="match status" value="1"/>
</dbReference>
<dbReference type="EC" id="5.4.99.-" evidence="5"/>
<evidence type="ECO:0000256" key="1">
    <source>
        <dbReference type="ARBA" id="ARBA00010876"/>
    </source>
</evidence>
<evidence type="ECO:0000256" key="3">
    <source>
        <dbReference type="PIRSR" id="PIRSR606225-1"/>
    </source>
</evidence>
<feature type="active site" evidence="3">
    <location>
        <position position="142"/>
    </location>
</feature>
<evidence type="ECO:0000259" key="6">
    <source>
        <dbReference type="SMART" id="SM00363"/>
    </source>
</evidence>
<evidence type="ECO:0000313" key="7">
    <source>
        <dbReference type="EMBL" id="TET12658.1"/>
    </source>
</evidence>
<dbReference type="SUPFAM" id="SSF55120">
    <property type="entry name" value="Pseudouridine synthase"/>
    <property type="match status" value="1"/>
</dbReference>
<dbReference type="CDD" id="cd00165">
    <property type="entry name" value="S4"/>
    <property type="match status" value="1"/>
</dbReference>
<evidence type="ECO:0000256" key="5">
    <source>
        <dbReference type="RuleBase" id="RU362028"/>
    </source>
</evidence>
<dbReference type="GO" id="GO:0003723">
    <property type="term" value="F:RNA binding"/>
    <property type="evidence" value="ECO:0007669"/>
    <property type="project" value="UniProtKB-KW"/>
</dbReference>
<name>A0A523S3Q5_UNCAE</name>
<comment type="caution">
    <text evidence="7">The sequence shown here is derived from an EMBL/GenBank/DDBJ whole genome shotgun (WGS) entry which is preliminary data.</text>
</comment>
<dbReference type="CDD" id="cd02869">
    <property type="entry name" value="PseudoU_synth_RluA_like"/>
    <property type="match status" value="1"/>
</dbReference>
<evidence type="ECO:0000313" key="8">
    <source>
        <dbReference type="Proteomes" id="UP000316360"/>
    </source>
</evidence>
<dbReference type="Pfam" id="PF01479">
    <property type="entry name" value="S4"/>
    <property type="match status" value="1"/>
</dbReference>
<comment type="catalytic activity">
    <reaction evidence="5">
        <text>a uridine in RNA = a pseudouridine in RNA</text>
        <dbReference type="Rhea" id="RHEA:48348"/>
        <dbReference type="Rhea" id="RHEA-COMP:12068"/>
        <dbReference type="Rhea" id="RHEA-COMP:12069"/>
        <dbReference type="ChEBI" id="CHEBI:65314"/>
        <dbReference type="ChEBI" id="CHEBI:65315"/>
    </reaction>
</comment>
<dbReference type="EMBL" id="SOKJ01000060">
    <property type="protein sequence ID" value="TET12658.1"/>
    <property type="molecule type" value="Genomic_DNA"/>
</dbReference>
<dbReference type="PANTHER" id="PTHR21600">
    <property type="entry name" value="MITOCHONDRIAL RNA PSEUDOURIDINE SYNTHASE"/>
    <property type="match status" value="1"/>
</dbReference>
<dbReference type="InterPro" id="IPR006145">
    <property type="entry name" value="PsdUridine_synth_RsuA/RluA"/>
</dbReference>
<dbReference type="InterPro" id="IPR036986">
    <property type="entry name" value="S4_RNA-bd_sf"/>
</dbReference>
<dbReference type="SUPFAM" id="SSF55174">
    <property type="entry name" value="Alpha-L RNA-binding motif"/>
    <property type="match status" value="1"/>
</dbReference>
<organism evidence="7 8">
    <name type="scientific">Aerophobetes bacterium</name>
    <dbReference type="NCBI Taxonomy" id="2030807"/>
    <lineage>
        <taxon>Bacteria</taxon>
        <taxon>Candidatus Aerophobota</taxon>
    </lineage>
</organism>
<dbReference type="InterPro" id="IPR050188">
    <property type="entry name" value="RluA_PseudoU_synthase"/>
</dbReference>
<accession>A0A523S3Q5</accession>
<evidence type="ECO:0000256" key="4">
    <source>
        <dbReference type="PROSITE-ProRule" id="PRU00182"/>
    </source>
</evidence>
<evidence type="ECO:0000256" key="2">
    <source>
        <dbReference type="ARBA" id="ARBA00023235"/>
    </source>
</evidence>
<gene>
    <name evidence="7" type="ORF">E3J84_01200</name>
</gene>
<protein>
    <recommendedName>
        <fullName evidence="5">Pseudouridine synthase</fullName>
        <ecNumber evidence="5">5.4.99.-</ecNumber>
    </recommendedName>
</protein>
<feature type="domain" description="RNA-binding S4" evidence="6">
    <location>
        <begin position="19"/>
        <end position="78"/>
    </location>
</feature>
<keyword evidence="2 5" id="KW-0413">Isomerase</keyword>
<sequence length="325" mass="37572">MMLMDNSVYQFLVKEEKRVRTDLFLKSQLPFFSRSFIQELIRKGKVLVNGRAGKQAYLLRKGDRVRMEVLSFPQLTLVPEPIPLDILWEDSYLLVVNKPSGMSVHPVSFKQRGTLVNALLYHSPHLSKVGGILRQGVVHRLDKNTSGVMVVAKDDYTHLALAAQFRKRVVKKIYLALARGEPAQDKGIIEMRIGRSPAGGKKMSREGKFSREAITHYQVLKQWEKWCLLELRPLTGRTHQIRLHLHSINCLLVGDKLYGGKKWQDFPCKIERGMLHAKSLGFFHPREKKWMEFEAPLPLDMKEAIEVVSRRSYLVSREKKEEIYP</sequence>
<dbReference type="Pfam" id="PF00849">
    <property type="entry name" value="PseudoU_synth_2"/>
    <property type="match status" value="1"/>
</dbReference>
<dbReference type="InterPro" id="IPR002942">
    <property type="entry name" value="S4_RNA-bd"/>
</dbReference>
<dbReference type="SMART" id="SM00363">
    <property type="entry name" value="S4"/>
    <property type="match status" value="1"/>
</dbReference>
<dbReference type="AlphaFoldDB" id="A0A523S3Q5"/>
<dbReference type="Proteomes" id="UP000316360">
    <property type="component" value="Unassembled WGS sequence"/>
</dbReference>
<keyword evidence="4" id="KW-0694">RNA-binding</keyword>
<dbReference type="Gene3D" id="3.30.2350.10">
    <property type="entry name" value="Pseudouridine synthase"/>
    <property type="match status" value="1"/>
</dbReference>